<evidence type="ECO:0000313" key="1">
    <source>
        <dbReference type="EMBL" id="SVA36117.1"/>
    </source>
</evidence>
<dbReference type="EMBL" id="UINC01008019">
    <property type="protein sequence ID" value="SVA36117.1"/>
    <property type="molecule type" value="Genomic_DNA"/>
</dbReference>
<sequence length="174" mass="19469">MSGCGNTPSKELRYQIKNVDKTVDVIPDWYTELPVEEDMIYSAGSATAPDLQLAVDIATLNAKTTLADRIDGKLDSMTKSLVSKIGESVDASVITELERVSKNVIAEVDVAGYIPKEVKVFPSDNQYMAFVLLEYSNKEAIKVYTNRLRRQVLFSNDSDELWDELDYETDNTAE</sequence>
<protein>
    <submittedName>
        <fullName evidence="1">Uncharacterized protein</fullName>
    </submittedName>
</protein>
<name>A0A381V8V8_9ZZZZ</name>
<dbReference type="AlphaFoldDB" id="A0A381V8V8"/>
<reference evidence="1" key="1">
    <citation type="submission" date="2018-05" db="EMBL/GenBank/DDBJ databases">
        <authorList>
            <person name="Lanie J.A."/>
            <person name="Ng W.-L."/>
            <person name="Kazmierczak K.M."/>
            <person name="Andrzejewski T.M."/>
            <person name="Davidsen T.M."/>
            <person name="Wayne K.J."/>
            <person name="Tettelin H."/>
            <person name="Glass J.I."/>
            <person name="Rusch D."/>
            <person name="Podicherti R."/>
            <person name="Tsui H.-C.T."/>
            <person name="Winkler M.E."/>
        </authorList>
    </citation>
    <scope>NUCLEOTIDE SEQUENCE</scope>
</reference>
<proteinExistence type="predicted"/>
<gene>
    <name evidence="1" type="ORF">METZ01_LOCUS88971</name>
</gene>
<organism evidence="1">
    <name type="scientific">marine metagenome</name>
    <dbReference type="NCBI Taxonomy" id="408172"/>
    <lineage>
        <taxon>unclassified sequences</taxon>
        <taxon>metagenomes</taxon>
        <taxon>ecological metagenomes</taxon>
    </lineage>
</organism>
<accession>A0A381V8V8</accession>